<organism evidence="1 2">
    <name type="scientific">Azospirillum oleiclasticum</name>
    <dbReference type="NCBI Taxonomy" id="2735135"/>
    <lineage>
        <taxon>Bacteria</taxon>
        <taxon>Pseudomonadati</taxon>
        <taxon>Pseudomonadota</taxon>
        <taxon>Alphaproteobacteria</taxon>
        <taxon>Rhodospirillales</taxon>
        <taxon>Azospirillaceae</taxon>
        <taxon>Azospirillum</taxon>
    </lineage>
</organism>
<reference evidence="1 2" key="1">
    <citation type="submission" date="2020-05" db="EMBL/GenBank/DDBJ databases">
        <title>Azospirillum oleiclasticum sp. nov, a nitrogen-fixing and heavy crude oil-emulsifying bacterium isolated from the crude oil of Yumen Oilfield.</title>
        <authorList>
            <person name="Wu D."/>
            <person name="Cai M."/>
            <person name="Zhang X."/>
        </authorList>
    </citation>
    <scope>NUCLEOTIDE SEQUENCE [LARGE SCALE GENOMIC DNA]</scope>
    <source>
        <strain evidence="1 2">ROY-1-1-2</strain>
    </source>
</reference>
<sequence>MRDDRRGVALAIKSCLDSLQHDAACSDLEDLARFIGLAALAAEEAAMAHDPHSAQLKALMAGGFGHC</sequence>
<accession>A0ABX2TK32</accession>
<dbReference type="RefSeq" id="WP_180286491.1">
    <property type="nucleotide sequence ID" value="NZ_JABFDB010000044.1"/>
</dbReference>
<evidence type="ECO:0000313" key="2">
    <source>
        <dbReference type="Proteomes" id="UP000584642"/>
    </source>
</evidence>
<dbReference type="EMBL" id="JABFDB010000044">
    <property type="protein sequence ID" value="NYZ24716.1"/>
    <property type="molecule type" value="Genomic_DNA"/>
</dbReference>
<name>A0ABX2TK32_9PROT</name>
<comment type="caution">
    <text evidence="1">The sequence shown here is derived from an EMBL/GenBank/DDBJ whole genome shotgun (WGS) entry which is preliminary data.</text>
</comment>
<keyword evidence="2" id="KW-1185">Reference proteome</keyword>
<protein>
    <submittedName>
        <fullName evidence="1">Uncharacterized protein</fullName>
    </submittedName>
</protein>
<gene>
    <name evidence="1" type="ORF">HND93_33855</name>
</gene>
<dbReference type="Proteomes" id="UP000584642">
    <property type="component" value="Unassembled WGS sequence"/>
</dbReference>
<evidence type="ECO:0000313" key="1">
    <source>
        <dbReference type="EMBL" id="NYZ24716.1"/>
    </source>
</evidence>
<proteinExistence type="predicted"/>